<dbReference type="RefSeq" id="WP_353568127.1">
    <property type="nucleotide sequence ID" value="NZ_BAABRI010000019.1"/>
</dbReference>
<evidence type="ECO:0000313" key="2">
    <source>
        <dbReference type="Proteomes" id="UP001476282"/>
    </source>
</evidence>
<protein>
    <submittedName>
        <fullName evidence="1">Uncharacterized protein</fullName>
    </submittedName>
</protein>
<evidence type="ECO:0000313" key="1">
    <source>
        <dbReference type="EMBL" id="GAA5484028.1"/>
    </source>
</evidence>
<proteinExistence type="predicted"/>
<keyword evidence="2" id="KW-1185">Reference proteome</keyword>
<dbReference type="EMBL" id="BAABRI010000019">
    <property type="protein sequence ID" value="GAA5484028.1"/>
    <property type="molecule type" value="Genomic_DNA"/>
</dbReference>
<dbReference type="Proteomes" id="UP001476282">
    <property type="component" value="Unassembled WGS sequence"/>
</dbReference>
<accession>A0ABP9UR56</accession>
<organism evidence="1 2">
    <name type="scientific">Haloferula sargassicola</name>
    <dbReference type="NCBI Taxonomy" id="490096"/>
    <lineage>
        <taxon>Bacteria</taxon>
        <taxon>Pseudomonadati</taxon>
        <taxon>Verrucomicrobiota</taxon>
        <taxon>Verrucomicrobiia</taxon>
        <taxon>Verrucomicrobiales</taxon>
        <taxon>Verrucomicrobiaceae</taxon>
        <taxon>Haloferula</taxon>
    </lineage>
</organism>
<name>A0ABP9UR56_9BACT</name>
<comment type="caution">
    <text evidence="1">The sequence shown here is derived from an EMBL/GenBank/DDBJ whole genome shotgun (WGS) entry which is preliminary data.</text>
</comment>
<gene>
    <name evidence="1" type="ORF">Hsar01_03266</name>
</gene>
<reference evidence="1 2" key="1">
    <citation type="submission" date="2024-02" db="EMBL/GenBank/DDBJ databases">
        <title>Haloferula sargassicola NBRC 104335.</title>
        <authorList>
            <person name="Ichikawa N."/>
            <person name="Katano-Makiyama Y."/>
            <person name="Hidaka K."/>
        </authorList>
    </citation>
    <scope>NUCLEOTIDE SEQUENCE [LARGE SCALE GENOMIC DNA]</scope>
    <source>
        <strain evidence="1 2">NBRC 104335</strain>
    </source>
</reference>
<sequence length="109" mass="12192">MSFKLYDEDAVLVEQLADTSSFTNLCTNVFRSYHKAQQDFLKKEIPQLTGEPVSEPEVELALIPMPAELWEAYLAKAKELTEKTGKDVGCEELMLRTLLSAVEPADPEG</sequence>